<evidence type="ECO:0000313" key="3">
    <source>
        <dbReference type="EMBL" id="AKF07592.1"/>
    </source>
</evidence>
<dbReference type="Proteomes" id="UP000034883">
    <property type="component" value="Chromosome"/>
</dbReference>
<feature type="region of interest" description="Disordered" evidence="1">
    <location>
        <begin position="18"/>
        <end position="50"/>
    </location>
</feature>
<proteinExistence type="predicted"/>
<feature type="region of interest" description="Disordered" evidence="1">
    <location>
        <begin position="68"/>
        <end position="95"/>
    </location>
</feature>
<evidence type="ECO:0008006" key="5">
    <source>
        <dbReference type="Google" id="ProtNLM"/>
    </source>
</evidence>
<dbReference type="STRING" id="927083.DB32_004741"/>
<feature type="chain" id="PRO_5002511883" description="Lipoprotein" evidence="2">
    <location>
        <begin position="19"/>
        <end position="256"/>
    </location>
</feature>
<protein>
    <recommendedName>
        <fullName evidence="5">Lipoprotein</fullName>
    </recommendedName>
</protein>
<reference evidence="3 4" key="1">
    <citation type="submission" date="2015-03" db="EMBL/GenBank/DDBJ databases">
        <title>Genome assembly of Sandaracinus amylolyticus DSM 53668.</title>
        <authorList>
            <person name="Sharma G."/>
            <person name="Subramanian S."/>
        </authorList>
    </citation>
    <scope>NUCLEOTIDE SEQUENCE [LARGE SCALE GENOMIC DNA]</scope>
    <source>
        <strain evidence="3 4">DSM 53668</strain>
    </source>
</reference>
<keyword evidence="2" id="KW-0732">Signal</keyword>
<dbReference type="RefSeq" id="WP_053234831.1">
    <property type="nucleotide sequence ID" value="NZ_CP011125.1"/>
</dbReference>
<dbReference type="PROSITE" id="PS51257">
    <property type="entry name" value="PROKAR_LIPOPROTEIN"/>
    <property type="match status" value="1"/>
</dbReference>
<feature type="region of interest" description="Disordered" evidence="1">
    <location>
        <begin position="213"/>
        <end position="256"/>
    </location>
</feature>
<evidence type="ECO:0000256" key="1">
    <source>
        <dbReference type="SAM" id="MobiDB-lite"/>
    </source>
</evidence>
<evidence type="ECO:0000313" key="4">
    <source>
        <dbReference type="Proteomes" id="UP000034883"/>
    </source>
</evidence>
<dbReference type="KEGG" id="samy:DB32_004741"/>
<keyword evidence="4" id="KW-1185">Reference proteome</keyword>
<feature type="compositionally biased region" description="Polar residues" evidence="1">
    <location>
        <begin position="247"/>
        <end position="256"/>
    </location>
</feature>
<organism evidence="3 4">
    <name type="scientific">Sandaracinus amylolyticus</name>
    <dbReference type="NCBI Taxonomy" id="927083"/>
    <lineage>
        <taxon>Bacteria</taxon>
        <taxon>Pseudomonadati</taxon>
        <taxon>Myxococcota</taxon>
        <taxon>Polyangia</taxon>
        <taxon>Polyangiales</taxon>
        <taxon>Sandaracinaceae</taxon>
        <taxon>Sandaracinus</taxon>
    </lineage>
</organism>
<name>A0A0F6W509_9BACT</name>
<gene>
    <name evidence="3" type="ORF">DB32_004741</name>
</gene>
<accession>A0A0F6W509</accession>
<feature type="signal peptide" evidence="2">
    <location>
        <begin position="1"/>
        <end position="18"/>
    </location>
</feature>
<dbReference type="EMBL" id="CP011125">
    <property type="protein sequence ID" value="AKF07592.1"/>
    <property type="molecule type" value="Genomic_DNA"/>
</dbReference>
<sequence length="256" mass="25871">MRRAIAALVLGTALVACGGDDDGESAPSVTRGPQRGGGVTTESAVAGGASEPARVMPDREAAAIRAQTRTPQAWGAGPQEVTETRTETTPGATPARDLGAELRSAIGTPTQCFDAQTARAMSGTVRIPVRAYVTTTGRITRSEVGGSAPERVRACIVDSVEALAMRGPVEGAPREVSTEIVLDVRADSAPTAVPSQAPEVPLQPGAVAPGITLPARGGDDPAPGFVPPSSTLPAVGPDEPAPGFVPPSSTLPARVY</sequence>
<evidence type="ECO:0000256" key="2">
    <source>
        <dbReference type="SAM" id="SignalP"/>
    </source>
</evidence>
<dbReference type="AlphaFoldDB" id="A0A0F6W509"/>